<organism evidence="1">
    <name type="scientific">Arion vulgaris</name>
    <dbReference type="NCBI Taxonomy" id="1028688"/>
    <lineage>
        <taxon>Eukaryota</taxon>
        <taxon>Metazoa</taxon>
        <taxon>Spiralia</taxon>
        <taxon>Lophotrochozoa</taxon>
        <taxon>Mollusca</taxon>
        <taxon>Gastropoda</taxon>
        <taxon>Heterobranchia</taxon>
        <taxon>Euthyneura</taxon>
        <taxon>Panpulmonata</taxon>
        <taxon>Eupulmonata</taxon>
        <taxon>Stylommatophora</taxon>
        <taxon>Helicina</taxon>
        <taxon>Arionoidea</taxon>
        <taxon>Arionidae</taxon>
        <taxon>Arion</taxon>
    </lineage>
</organism>
<dbReference type="EMBL" id="HACG01040712">
    <property type="protein sequence ID" value="CEK87577.1"/>
    <property type="molecule type" value="Transcribed_RNA"/>
</dbReference>
<dbReference type="Pfam" id="PF13151">
    <property type="entry name" value="DUF3990"/>
    <property type="match status" value="1"/>
</dbReference>
<proteinExistence type="predicted"/>
<evidence type="ECO:0008006" key="2">
    <source>
        <dbReference type="Google" id="ProtNLM"/>
    </source>
</evidence>
<evidence type="ECO:0000313" key="1">
    <source>
        <dbReference type="EMBL" id="CEK87577.1"/>
    </source>
</evidence>
<sequence length="132" mass="14877">GRGFYVTDNFNKAVEWSGRVARRKRTTGAVIAFRIAAHLLSGTTHLSLNVNTDTDRKWLECIVSHFRHGGTSPDVSNVLRDVKFIEGPVAKIKYLGSQEMPTFYNFNQLCICDNDYARQFGSLGNILFVIFS</sequence>
<name>A0A0B7B3Y1_9EUPU</name>
<accession>A0A0B7B3Y1</accession>
<protein>
    <recommendedName>
        <fullName evidence="2">DUF3990 domain-containing protein</fullName>
    </recommendedName>
</protein>
<reference evidence="1" key="1">
    <citation type="submission" date="2014-12" db="EMBL/GenBank/DDBJ databases">
        <title>Insight into the proteome of Arion vulgaris.</title>
        <authorList>
            <person name="Aradska J."/>
            <person name="Bulat T."/>
            <person name="Smidak R."/>
            <person name="Sarate P."/>
            <person name="Gangsoo J."/>
            <person name="Sialana F."/>
            <person name="Bilban M."/>
            <person name="Lubec G."/>
        </authorList>
    </citation>
    <scope>NUCLEOTIDE SEQUENCE</scope>
    <source>
        <tissue evidence="1">Skin</tissue>
    </source>
</reference>
<dbReference type="AlphaFoldDB" id="A0A0B7B3Y1"/>
<feature type="non-terminal residue" evidence="1">
    <location>
        <position position="1"/>
    </location>
</feature>
<gene>
    <name evidence="1" type="primary">ORF160189</name>
</gene>
<dbReference type="InterPro" id="IPR025051">
    <property type="entry name" value="DUF3990"/>
</dbReference>